<evidence type="ECO:0000256" key="6">
    <source>
        <dbReference type="ARBA" id="ARBA00023004"/>
    </source>
</evidence>
<evidence type="ECO:0000259" key="14">
    <source>
        <dbReference type="Pfam" id="PF00593"/>
    </source>
</evidence>
<dbReference type="Pfam" id="PF07715">
    <property type="entry name" value="Plug"/>
    <property type="match status" value="1"/>
</dbReference>
<dbReference type="InterPro" id="IPR000531">
    <property type="entry name" value="Beta-barrel_TonB"/>
</dbReference>
<evidence type="ECO:0000256" key="7">
    <source>
        <dbReference type="ARBA" id="ARBA00023065"/>
    </source>
</evidence>
<keyword evidence="10 11" id="KW-0998">Cell outer membrane</keyword>
<gene>
    <name evidence="16" type="ORF">FHS54_002878</name>
</gene>
<keyword evidence="6" id="KW-0408">Iron</keyword>
<dbReference type="InterPro" id="IPR039426">
    <property type="entry name" value="TonB-dep_rcpt-like"/>
</dbReference>
<organism evidence="16 17">
    <name type="scientific">Sphingobium vermicomposti</name>
    <dbReference type="NCBI Taxonomy" id="529005"/>
    <lineage>
        <taxon>Bacteria</taxon>
        <taxon>Pseudomonadati</taxon>
        <taxon>Pseudomonadota</taxon>
        <taxon>Alphaproteobacteria</taxon>
        <taxon>Sphingomonadales</taxon>
        <taxon>Sphingomonadaceae</taxon>
        <taxon>Sphingobium</taxon>
    </lineage>
</organism>
<dbReference type="GO" id="GO:0006826">
    <property type="term" value="P:iron ion transport"/>
    <property type="evidence" value="ECO:0007669"/>
    <property type="project" value="UniProtKB-KW"/>
</dbReference>
<feature type="region of interest" description="Disordered" evidence="13">
    <location>
        <begin position="1"/>
        <end position="21"/>
    </location>
</feature>
<dbReference type="PANTHER" id="PTHR32552">
    <property type="entry name" value="FERRICHROME IRON RECEPTOR-RELATED"/>
    <property type="match status" value="1"/>
</dbReference>
<comment type="caution">
    <text evidence="16">The sequence shown here is derived from an EMBL/GenBank/DDBJ whole genome shotgun (WGS) entry which is preliminary data.</text>
</comment>
<dbReference type="PROSITE" id="PS52016">
    <property type="entry name" value="TONB_DEPENDENT_REC_3"/>
    <property type="match status" value="1"/>
</dbReference>
<evidence type="ECO:0000256" key="2">
    <source>
        <dbReference type="ARBA" id="ARBA00022448"/>
    </source>
</evidence>
<dbReference type="Proteomes" id="UP000576821">
    <property type="component" value="Unassembled WGS sequence"/>
</dbReference>
<evidence type="ECO:0000313" key="16">
    <source>
        <dbReference type="EMBL" id="NIJ17878.1"/>
    </source>
</evidence>
<dbReference type="AlphaFoldDB" id="A0A846M9G0"/>
<dbReference type="EMBL" id="JAASQR010000004">
    <property type="protein sequence ID" value="NIJ17878.1"/>
    <property type="molecule type" value="Genomic_DNA"/>
</dbReference>
<keyword evidence="7" id="KW-0406">Ion transport</keyword>
<evidence type="ECO:0000256" key="5">
    <source>
        <dbReference type="ARBA" id="ARBA00022692"/>
    </source>
</evidence>
<dbReference type="PANTHER" id="PTHR32552:SF81">
    <property type="entry name" value="TONB-DEPENDENT OUTER MEMBRANE RECEPTOR"/>
    <property type="match status" value="1"/>
</dbReference>
<evidence type="ECO:0000259" key="15">
    <source>
        <dbReference type="Pfam" id="PF07715"/>
    </source>
</evidence>
<dbReference type="GO" id="GO:0009279">
    <property type="term" value="C:cell outer membrane"/>
    <property type="evidence" value="ECO:0007669"/>
    <property type="project" value="UniProtKB-SubCell"/>
</dbReference>
<evidence type="ECO:0000256" key="13">
    <source>
        <dbReference type="SAM" id="MobiDB-lite"/>
    </source>
</evidence>
<evidence type="ECO:0000256" key="3">
    <source>
        <dbReference type="ARBA" id="ARBA00022452"/>
    </source>
</evidence>
<evidence type="ECO:0000256" key="10">
    <source>
        <dbReference type="ARBA" id="ARBA00023237"/>
    </source>
</evidence>
<keyword evidence="2 11" id="KW-0813">Transport</keyword>
<evidence type="ECO:0000256" key="1">
    <source>
        <dbReference type="ARBA" id="ARBA00004571"/>
    </source>
</evidence>
<evidence type="ECO:0000313" key="17">
    <source>
        <dbReference type="Proteomes" id="UP000576821"/>
    </source>
</evidence>
<protein>
    <submittedName>
        <fullName evidence="16">Iron complex outermembrane receptor protein</fullName>
    </submittedName>
</protein>
<dbReference type="RefSeq" id="WP_167304732.1">
    <property type="nucleotide sequence ID" value="NZ_JAASQR010000004.1"/>
</dbReference>
<keyword evidence="16" id="KW-0675">Receptor</keyword>
<evidence type="ECO:0000256" key="9">
    <source>
        <dbReference type="ARBA" id="ARBA00023136"/>
    </source>
</evidence>
<keyword evidence="9 11" id="KW-0472">Membrane</keyword>
<name>A0A846M9G0_9SPHN</name>
<feature type="domain" description="TonB-dependent receptor-like beta-barrel" evidence="14">
    <location>
        <begin position="254"/>
        <end position="760"/>
    </location>
</feature>
<keyword evidence="4" id="KW-0410">Iron transport</keyword>
<evidence type="ECO:0000256" key="11">
    <source>
        <dbReference type="PROSITE-ProRule" id="PRU01360"/>
    </source>
</evidence>
<dbReference type="Pfam" id="PF00593">
    <property type="entry name" value="TonB_dep_Rec_b-barrel"/>
    <property type="match status" value="1"/>
</dbReference>
<keyword evidence="5 11" id="KW-0812">Transmembrane</keyword>
<sequence length="799" mass="86731">MKAGEGVTPPANGTAREASQTRLSDIVVTARRREESLQNVPISATVFSSEGLDRRGIQSTQDLFGQIPSLVVGGSGQQRSSENVTIRGQGATYAAAPGVVLYFAEVPIIADQSNNAQNAGGANYYDLANVQVLRGPQGTLFGRNTTGGALLFEPQRPTDRFEGYGQVQYGNYDSVELRGAINVPIVEDRLLLRVAGIYQKRDGFTEELTTGTDLDDRNRYSLRAGLTWRPAEGIENYLMATMTVGNEHGGSTVLNAVPAGTDPETGIAYSTFLAEQNARGIRSVRLSPLDWREKTRYYSLTDIFSADLSDNLTFRTIANYSRLKHAAPYDGDGFPDDYAARLVAGQSGIGAPEIDPVGLNGDDYNYRSNSRQFSVEPQLQGKLGDGLLTYVVGSYYENVRPIGKGGGQFSNPARRQKKSSSIALYAQGTIKFDDHVDALEGLSITAGYRYTWDRATAIGNFEIPNGPVISKDANFKAPTWTLGLDYKIVPDVLLYAKVSRGYKSGGVGQDTPAPELRVFQPEFVTAYEAGIKADWHIGSVPVRTNINYYYTKYKDLQRTGGAAYEYTDPVTGTTSTIFGAQTGNAGKAHIQGIEFEGEIRPFKWFTLSGNYSYLKAKYDEYTQLSLFPNGIPAFGLPAGFDCGNVPYDAPSNSCILDGLPFQFAPKNQFSLSGRIDLPVDEAIGNISLTATYSYVDAQYTSPTKASIDEPYAWIGGSCPRNSSGSVVCGPNDGNGLLNVNVQWNSVMGSNFDLSAFATNLTNETYIIGSNGASYQSGFNSYVYGEPRMYGVAVRFRFGS</sequence>
<evidence type="ECO:0000256" key="8">
    <source>
        <dbReference type="ARBA" id="ARBA00023077"/>
    </source>
</evidence>
<accession>A0A846M9G0</accession>
<evidence type="ECO:0000256" key="4">
    <source>
        <dbReference type="ARBA" id="ARBA00022496"/>
    </source>
</evidence>
<dbReference type="SUPFAM" id="SSF56935">
    <property type="entry name" value="Porins"/>
    <property type="match status" value="1"/>
</dbReference>
<comment type="subcellular location">
    <subcellularLocation>
        <location evidence="1 11">Cell outer membrane</location>
        <topology evidence="1 11">Multi-pass membrane protein</topology>
    </subcellularLocation>
</comment>
<dbReference type="InterPro" id="IPR036942">
    <property type="entry name" value="Beta-barrel_TonB_sf"/>
</dbReference>
<keyword evidence="8 12" id="KW-0798">TonB box</keyword>
<reference evidence="16 17" key="1">
    <citation type="submission" date="2020-03" db="EMBL/GenBank/DDBJ databases">
        <title>Genomic Encyclopedia of Type Strains, Phase IV (KMG-IV): sequencing the most valuable type-strain genomes for metagenomic binning, comparative biology and taxonomic classification.</title>
        <authorList>
            <person name="Goeker M."/>
        </authorList>
    </citation>
    <scope>NUCLEOTIDE SEQUENCE [LARGE SCALE GENOMIC DNA]</scope>
    <source>
        <strain evidence="16 17">DSM 21299</strain>
    </source>
</reference>
<evidence type="ECO:0000256" key="12">
    <source>
        <dbReference type="RuleBase" id="RU003357"/>
    </source>
</evidence>
<keyword evidence="3 11" id="KW-1134">Transmembrane beta strand</keyword>
<proteinExistence type="inferred from homology"/>
<feature type="domain" description="TonB-dependent receptor plug" evidence="15">
    <location>
        <begin position="37"/>
        <end position="149"/>
    </location>
</feature>
<dbReference type="InterPro" id="IPR012910">
    <property type="entry name" value="Plug_dom"/>
</dbReference>
<dbReference type="Gene3D" id="2.40.170.20">
    <property type="entry name" value="TonB-dependent receptor, beta-barrel domain"/>
    <property type="match status" value="1"/>
</dbReference>
<comment type="similarity">
    <text evidence="11 12">Belongs to the TonB-dependent receptor family.</text>
</comment>
<keyword evidence="17" id="KW-1185">Reference proteome</keyword>